<comment type="caution">
    <text evidence="1">The sequence shown here is derived from an EMBL/GenBank/DDBJ whole genome shotgun (WGS) entry which is preliminary data.</text>
</comment>
<keyword evidence="2" id="KW-1185">Reference proteome</keyword>
<evidence type="ECO:0000313" key="1">
    <source>
        <dbReference type="EMBL" id="KAG9452927.1"/>
    </source>
</evidence>
<evidence type="ECO:0000313" key="2">
    <source>
        <dbReference type="Proteomes" id="UP000825729"/>
    </source>
</evidence>
<organism evidence="1 2">
    <name type="scientific">Aristolochia fimbriata</name>
    <name type="common">White veined hardy Dutchman's pipe vine</name>
    <dbReference type="NCBI Taxonomy" id="158543"/>
    <lineage>
        <taxon>Eukaryota</taxon>
        <taxon>Viridiplantae</taxon>
        <taxon>Streptophyta</taxon>
        <taxon>Embryophyta</taxon>
        <taxon>Tracheophyta</taxon>
        <taxon>Spermatophyta</taxon>
        <taxon>Magnoliopsida</taxon>
        <taxon>Magnoliidae</taxon>
        <taxon>Piperales</taxon>
        <taxon>Aristolochiaceae</taxon>
        <taxon>Aristolochia</taxon>
    </lineage>
</organism>
<gene>
    <name evidence="1" type="ORF">H6P81_005831</name>
</gene>
<name>A0AAV7EZG2_ARIFI</name>
<proteinExistence type="predicted"/>
<sequence>MDDKHCKDAFFAHHRKLSGAWNGGEAALRLEYVFGEKHNCHHRTEGETDEDTLDVSFFCGEKQYSDAKILYRSKKFKKKKDREKEERSHVNDKILVCGGHSSSSRRVISSSVTPILVRSCSSLYTETVLTEAHCSDEAGTRHRRTCPTSIFK</sequence>
<dbReference type="EMBL" id="JAINDJ010000003">
    <property type="protein sequence ID" value="KAG9452927.1"/>
    <property type="molecule type" value="Genomic_DNA"/>
</dbReference>
<accession>A0AAV7EZG2</accession>
<reference evidence="1 2" key="1">
    <citation type="submission" date="2021-07" db="EMBL/GenBank/DDBJ databases">
        <title>The Aristolochia fimbriata genome: insights into angiosperm evolution, floral development and chemical biosynthesis.</title>
        <authorList>
            <person name="Jiao Y."/>
        </authorList>
    </citation>
    <scope>NUCLEOTIDE SEQUENCE [LARGE SCALE GENOMIC DNA]</scope>
    <source>
        <strain evidence="1">IBCAS-2021</strain>
        <tissue evidence="1">Leaf</tissue>
    </source>
</reference>
<protein>
    <submittedName>
        <fullName evidence="1">Uncharacterized protein</fullName>
    </submittedName>
</protein>
<dbReference type="AlphaFoldDB" id="A0AAV7EZG2"/>
<dbReference type="Proteomes" id="UP000825729">
    <property type="component" value="Unassembled WGS sequence"/>
</dbReference>